<sequence length="92" mass="10178">MCTFLMFAILSKWEGDYTCYPSLRPASLALSRYPPPILKGTFLLIAKKKLVTEFVKLKSQGGGLNRIETLKDNNIKLKEDDHPGGSGVCESS</sequence>
<name>A0ABD2BCI5_VESMC</name>
<dbReference type="AlphaFoldDB" id="A0ABD2BCI5"/>
<dbReference type="Proteomes" id="UP001607303">
    <property type="component" value="Unassembled WGS sequence"/>
</dbReference>
<dbReference type="EMBL" id="JAYRBN010000091">
    <property type="protein sequence ID" value="KAL2730405.1"/>
    <property type="molecule type" value="Genomic_DNA"/>
</dbReference>
<protein>
    <submittedName>
        <fullName evidence="1">Uncharacterized protein</fullName>
    </submittedName>
</protein>
<keyword evidence="2" id="KW-1185">Reference proteome</keyword>
<reference evidence="1 2" key="1">
    <citation type="journal article" date="2024" name="Ann. Entomol. Soc. Am.">
        <title>Genomic analyses of the southern and eastern yellowjacket wasps (Hymenoptera: Vespidae) reveal evolutionary signatures of social life.</title>
        <authorList>
            <person name="Catto M.A."/>
            <person name="Caine P.B."/>
            <person name="Orr S.E."/>
            <person name="Hunt B.G."/>
            <person name="Goodisman M.A.D."/>
        </authorList>
    </citation>
    <scope>NUCLEOTIDE SEQUENCE [LARGE SCALE GENOMIC DNA]</scope>
    <source>
        <strain evidence="1">232</strain>
        <tissue evidence="1">Head and thorax</tissue>
    </source>
</reference>
<proteinExistence type="predicted"/>
<comment type="caution">
    <text evidence="1">The sequence shown here is derived from an EMBL/GenBank/DDBJ whole genome shotgun (WGS) entry which is preliminary data.</text>
</comment>
<evidence type="ECO:0000313" key="1">
    <source>
        <dbReference type="EMBL" id="KAL2730405.1"/>
    </source>
</evidence>
<evidence type="ECO:0000313" key="2">
    <source>
        <dbReference type="Proteomes" id="UP001607303"/>
    </source>
</evidence>
<organism evidence="1 2">
    <name type="scientific">Vespula maculifrons</name>
    <name type="common">Eastern yellow jacket</name>
    <name type="synonym">Wasp</name>
    <dbReference type="NCBI Taxonomy" id="7453"/>
    <lineage>
        <taxon>Eukaryota</taxon>
        <taxon>Metazoa</taxon>
        <taxon>Ecdysozoa</taxon>
        <taxon>Arthropoda</taxon>
        <taxon>Hexapoda</taxon>
        <taxon>Insecta</taxon>
        <taxon>Pterygota</taxon>
        <taxon>Neoptera</taxon>
        <taxon>Endopterygota</taxon>
        <taxon>Hymenoptera</taxon>
        <taxon>Apocrita</taxon>
        <taxon>Aculeata</taxon>
        <taxon>Vespoidea</taxon>
        <taxon>Vespidae</taxon>
        <taxon>Vespinae</taxon>
        <taxon>Vespula</taxon>
    </lineage>
</organism>
<gene>
    <name evidence="1" type="ORF">V1477_016216</name>
</gene>
<accession>A0ABD2BCI5</accession>